<comment type="caution">
    <text evidence="3">The sequence shown here is derived from an EMBL/GenBank/DDBJ whole genome shotgun (WGS) entry which is preliminary data.</text>
</comment>
<keyword evidence="2" id="KW-0812">Transmembrane</keyword>
<organism evidence="3 4">
    <name type="scientific">Nocardioides daeguensis</name>
    <dbReference type="NCBI Taxonomy" id="908359"/>
    <lineage>
        <taxon>Bacteria</taxon>
        <taxon>Bacillati</taxon>
        <taxon>Actinomycetota</taxon>
        <taxon>Actinomycetes</taxon>
        <taxon>Propionibacteriales</taxon>
        <taxon>Nocardioidaceae</taxon>
        <taxon>Nocardioides</taxon>
    </lineage>
</organism>
<dbReference type="EMBL" id="BAABBB010000007">
    <property type="protein sequence ID" value="GAA3525436.1"/>
    <property type="molecule type" value="Genomic_DNA"/>
</dbReference>
<keyword evidence="2" id="KW-0472">Membrane</keyword>
<feature type="compositionally biased region" description="Low complexity" evidence="1">
    <location>
        <begin position="121"/>
        <end position="130"/>
    </location>
</feature>
<evidence type="ECO:0000313" key="3">
    <source>
        <dbReference type="EMBL" id="GAA3525436.1"/>
    </source>
</evidence>
<feature type="region of interest" description="Disordered" evidence="1">
    <location>
        <begin position="32"/>
        <end position="79"/>
    </location>
</feature>
<dbReference type="RefSeq" id="WP_218233905.1">
    <property type="nucleotide sequence ID" value="NZ_BAABBB010000007.1"/>
</dbReference>
<keyword evidence="4" id="KW-1185">Reference proteome</keyword>
<protein>
    <submittedName>
        <fullName evidence="3">Uncharacterized protein</fullName>
    </submittedName>
</protein>
<feature type="compositionally biased region" description="Acidic residues" evidence="1">
    <location>
        <begin position="42"/>
        <end position="77"/>
    </location>
</feature>
<keyword evidence="2" id="KW-1133">Transmembrane helix</keyword>
<proteinExistence type="predicted"/>
<dbReference type="Proteomes" id="UP001500301">
    <property type="component" value="Unassembled WGS sequence"/>
</dbReference>
<feature type="compositionally biased region" description="Low complexity" evidence="1">
    <location>
        <begin position="140"/>
        <end position="150"/>
    </location>
</feature>
<evidence type="ECO:0000313" key="4">
    <source>
        <dbReference type="Proteomes" id="UP001500301"/>
    </source>
</evidence>
<name>A0ABP6V158_9ACTN</name>
<feature type="region of interest" description="Disordered" evidence="1">
    <location>
        <begin position="91"/>
        <end position="175"/>
    </location>
</feature>
<feature type="compositionally biased region" description="Basic residues" evidence="1">
    <location>
        <begin position="111"/>
        <end position="120"/>
    </location>
</feature>
<feature type="region of interest" description="Disordered" evidence="1">
    <location>
        <begin position="203"/>
        <end position="228"/>
    </location>
</feature>
<feature type="transmembrane region" description="Helical" evidence="2">
    <location>
        <begin position="182"/>
        <end position="201"/>
    </location>
</feature>
<reference evidence="4" key="1">
    <citation type="journal article" date="2019" name="Int. J. Syst. Evol. Microbiol.">
        <title>The Global Catalogue of Microorganisms (GCM) 10K type strain sequencing project: providing services to taxonomists for standard genome sequencing and annotation.</title>
        <authorList>
            <consortium name="The Broad Institute Genomics Platform"/>
            <consortium name="The Broad Institute Genome Sequencing Center for Infectious Disease"/>
            <person name="Wu L."/>
            <person name="Ma J."/>
        </authorList>
    </citation>
    <scope>NUCLEOTIDE SEQUENCE [LARGE SCALE GENOMIC DNA]</scope>
    <source>
        <strain evidence="4">JCM 17460</strain>
    </source>
</reference>
<evidence type="ECO:0000256" key="2">
    <source>
        <dbReference type="SAM" id="Phobius"/>
    </source>
</evidence>
<accession>A0ABP6V158</accession>
<gene>
    <name evidence="3" type="ORF">GCM10022263_12700</name>
</gene>
<feature type="compositionally biased region" description="Polar residues" evidence="1">
    <location>
        <begin position="207"/>
        <end position="228"/>
    </location>
</feature>
<evidence type="ECO:0000256" key="1">
    <source>
        <dbReference type="SAM" id="MobiDB-lite"/>
    </source>
</evidence>
<sequence length="228" mass="24108">MAAADPTDPRDLLRAEERAREHAEFRSLLIPSREVPRFESLTDTEPDAEADAGPEAGPETEVDEPVEPVEELPDDEHDAFRRVVVTKHAIPRFEPLEGAGEFPGLGDEVVHRRRSRRRRSSAPAPAAVTPEPAPAPETEPAPAAETETPPAARPAPAAPAVPAAPAAPATAPRPGADRRETFILVAVLAVLIVLAALYAAAQQADQPSDSGLPQGASRVSSQPLDVRA</sequence>
<feature type="compositionally biased region" description="Low complexity" evidence="1">
    <location>
        <begin position="160"/>
        <end position="174"/>
    </location>
</feature>